<feature type="transmembrane region" description="Helical" evidence="7">
    <location>
        <begin position="386"/>
        <end position="405"/>
    </location>
</feature>
<proteinExistence type="inferred from homology"/>
<dbReference type="Proteomes" id="UP001580928">
    <property type="component" value="Unassembled WGS sequence"/>
</dbReference>
<reference evidence="8 9" key="1">
    <citation type="submission" date="2024-04" db="EMBL/GenBank/DDBJ databases">
        <title>Albibacterium profundi sp. nov., isolated from sediment of the Challenger Deep of Mariana Trench.</title>
        <authorList>
            <person name="Wang Y."/>
        </authorList>
    </citation>
    <scope>NUCLEOTIDE SEQUENCE [LARGE SCALE GENOMIC DNA]</scope>
    <source>
        <strain evidence="8 9">RHL897</strain>
    </source>
</reference>
<keyword evidence="5 7" id="KW-1133">Transmembrane helix</keyword>
<feature type="transmembrane region" description="Helical" evidence="7">
    <location>
        <begin position="353"/>
        <end position="374"/>
    </location>
</feature>
<evidence type="ECO:0000256" key="1">
    <source>
        <dbReference type="ARBA" id="ARBA00004141"/>
    </source>
</evidence>
<evidence type="ECO:0000256" key="7">
    <source>
        <dbReference type="SAM" id="Phobius"/>
    </source>
</evidence>
<feature type="transmembrane region" description="Helical" evidence="7">
    <location>
        <begin position="186"/>
        <end position="209"/>
    </location>
</feature>
<dbReference type="Pfam" id="PF01554">
    <property type="entry name" value="MatE"/>
    <property type="match status" value="2"/>
</dbReference>
<dbReference type="PANTHER" id="PTHR43298:SF2">
    <property type="entry name" value="FMN_FAD EXPORTER YEEO-RELATED"/>
    <property type="match status" value="1"/>
</dbReference>
<evidence type="ECO:0000256" key="5">
    <source>
        <dbReference type="ARBA" id="ARBA00022989"/>
    </source>
</evidence>
<feature type="transmembrane region" description="Helical" evidence="7">
    <location>
        <begin position="313"/>
        <end position="333"/>
    </location>
</feature>
<sequence length="439" mass="48506">MKSHLAIARKAFPIILANASAPLLGLADTAAIGHMGGAQEIGAIALGALVFSFLYWGFGFLRMGTTGYVAQAYGADHHDEVRNIGLRYGVIAIAVGTIFILLQQVILPISLYLLDTSDSIKQLVADYFYVRIWGAPATLCTYALLGILIGLGETKKLLALQLLLNGLNITLNIIFVVFLGFGVQGIALGTVLAEWFSFLVGTWMVWRILNRLSPKAKKAVAWKTLFEKSQFAQMMQTNGNIMIRTLALLFGFAWFTNRGASFGDGILAANHILLQFVSLSAFFLDGYAYVVEMMVGKNLGARNQIAFRTELKMANELAAVTALILALLFFFGGDWAIRGLTTDETVRSFASDYLPFACLYILVSFYAFQLDGVFIGATLSKEMCNASIFSVFTFLAFSTLLSWHFGNKGLWIAFIIYVSVRGLSLYYYMPRIRRLFTKH</sequence>
<keyword evidence="9" id="KW-1185">Reference proteome</keyword>
<organism evidence="8 9">
    <name type="scientific">Albibacterium profundi</name>
    <dbReference type="NCBI Taxonomy" id="3134906"/>
    <lineage>
        <taxon>Bacteria</taxon>
        <taxon>Pseudomonadati</taxon>
        <taxon>Bacteroidota</taxon>
        <taxon>Sphingobacteriia</taxon>
        <taxon>Sphingobacteriales</taxon>
        <taxon>Sphingobacteriaceae</taxon>
        <taxon>Albibacterium</taxon>
    </lineage>
</organism>
<dbReference type="CDD" id="cd13136">
    <property type="entry name" value="MATE_DinF_like"/>
    <property type="match status" value="1"/>
</dbReference>
<dbReference type="InterPro" id="IPR050222">
    <property type="entry name" value="MATE_MdtK"/>
</dbReference>
<dbReference type="EMBL" id="JBBVGT010000002">
    <property type="protein sequence ID" value="MFB5945148.1"/>
    <property type="molecule type" value="Genomic_DNA"/>
</dbReference>
<comment type="similarity">
    <text evidence="2">Belongs to the multi antimicrobial extrusion (MATE) (TC 2.A.66.1) family.</text>
</comment>
<evidence type="ECO:0000313" key="9">
    <source>
        <dbReference type="Proteomes" id="UP001580928"/>
    </source>
</evidence>
<keyword evidence="3" id="KW-0813">Transport</keyword>
<evidence type="ECO:0000256" key="4">
    <source>
        <dbReference type="ARBA" id="ARBA00022692"/>
    </source>
</evidence>
<feature type="transmembrane region" description="Helical" evidence="7">
    <location>
        <begin position="241"/>
        <end position="260"/>
    </location>
</feature>
<feature type="transmembrane region" description="Helical" evidence="7">
    <location>
        <begin position="41"/>
        <end position="61"/>
    </location>
</feature>
<comment type="subcellular location">
    <subcellularLocation>
        <location evidence="1">Membrane</location>
        <topology evidence="1">Multi-pass membrane protein</topology>
    </subcellularLocation>
</comment>
<dbReference type="NCBIfam" id="TIGR00797">
    <property type="entry name" value="matE"/>
    <property type="match status" value="1"/>
</dbReference>
<name>A0ABV5CC66_9SPHI</name>
<comment type="caution">
    <text evidence="8">The sequence shown here is derived from an EMBL/GenBank/DDBJ whole genome shotgun (WGS) entry which is preliminary data.</text>
</comment>
<evidence type="ECO:0000256" key="2">
    <source>
        <dbReference type="ARBA" id="ARBA00010199"/>
    </source>
</evidence>
<feature type="transmembrane region" description="Helical" evidence="7">
    <location>
        <begin position="158"/>
        <end position="180"/>
    </location>
</feature>
<dbReference type="RefSeq" id="WP_375556692.1">
    <property type="nucleotide sequence ID" value="NZ_JBBVGT010000002.1"/>
</dbReference>
<evidence type="ECO:0000256" key="3">
    <source>
        <dbReference type="ARBA" id="ARBA00022448"/>
    </source>
</evidence>
<keyword evidence="6 7" id="KW-0472">Membrane</keyword>
<evidence type="ECO:0000256" key="6">
    <source>
        <dbReference type="ARBA" id="ARBA00023136"/>
    </source>
</evidence>
<feature type="transmembrane region" description="Helical" evidence="7">
    <location>
        <begin position="272"/>
        <end position="292"/>
    </location>
</feature>
<protein>
    <submittedName>
        <fullName evidence="8">MATE family efflux transporter</fullName>
    </submittedName>
</protein>
<dbReference type="InterPro" id="IPR002528">
    <property type="entry name" value="MATE_fam"/>
</dbReference>
<feature type="transmembrane region" description="Helical" evidence="7">
    <location>
        <begin position="12"/>
        <end position="35"/>
    </location>
</feature>
<feature type="transmembrane region" description="Helical" evidence="7">
    <location>
        <begin position="88"/>
        <end position="112"/>
    </location>
</feature>
<feature type="transmembrane region" description="Helical" evidence="7">
    <location>
        <begin position="411"/>
        <end position="429"/>
    </location>
</feature>
<gene>
    <name evidence="8" type="ORF">WKR92_04810</name>
</gene>
<dbReference type="PANTHER" id="PTHR43298">
    <property type="entry name" value="MULTIDRUG RESISTANCE PROTEIN NORM-RELATED"/>
    <property type="match status" value="1"/>
</dbReference>
<accession>A0ABV5CC66</accession>
<dbReference type="InterPro" id="IPR044644">
    <property type="entry name" value="DinF-like"/>
</dbReference>
<feature type="transmembrane region" description="Helical" evidence="7">
    <location>
        <begin position="132"/>
        <end position="151"/>
    </location>
</feature>
<keyword evidence="4 7" id="KW-0812">Transmembrane</keyword>
<evidence type="ECO:0000313" key="8">
    <source>
        <dbReference type="EMBL" id="MFB5945148.1"/>
    </source>
</evidence>